<evidence type="ECO:0000313" key="9">
    <source>
        <dbReference type="EMBL" id="ROT75756.1"/>
    </source>
</evidence>
<feature type="zinc finger region" description="C3H1-type" evidence="5">
    <location>
        <begin position="23"/>
        <end position="50"/>
    </location>
</feature>
<feature type="non-terminal residue" evidence="9">
    <location>
        <position position="1"/>
    </location>
</feature>
<gene>
    <name evidence="9" type="ORF">C7M84_005697</name>
</gene>
<feature type="compositionally biased region" description="Low complexity" evidence="7">
    <location>
        <begin position="349"/>
        <end position="361"/>
    </location>
</feature>
<dbReference type="CDD" id="cd14686">
    <property type="entry name" value="bZIP"/>
    <property type="match status" value="1"/>
</dbReference>
<keyword evidence="10" id="KW-1185">Reference proteome</keyword>
<keyword evidence="3 5" id="KW-0863">Zinc-finger</keyword>
<evidence type="ECO:0000256" key="2">
    <source>
        <dbReference type="ARBA" id="ARBA00022737"/>
    </source>
</evidence>
<keyword evidence="2" id="KW-0677">Repeat</keyword>
<dbReference type="GO" id="GO:0008270">
    <property type="term" value="F:zinc ion binding"/>
    <property type="evidence" value="ECO:0007669"/>
    <property type="project" value="UniProtKB-KW"/>
</dbReference>
<keyword evidence="6" id="KW-0175">Coiled coil</keyword>
<evidence type="ECO:0000313" key="10">
    <source>
        <dbReference type="Proteomes" id="UP000283509"/>
    </source>
</evidence>
<evidence type="ECO:0000256" key="6">
    <source>
        <dbReference type="SAM" id="Coils"/>
    </source>
</evidence>
<dbReference type="EMBL" id="QCYY01001737">
    <property type="protein sequence ID" value="ROT75756.1"/>
    <property type="molecule type" value="Genomic_DNA"/>
</dbReference>
<dbReference type="PANTHER" id="PTHR12675">
    <property type="entry name" value="MUSCLEBLIND-LIKE PROTEIN"/>
    <property type="match status" value="1"/>
</dbReference>
<evidence type="ECO:0000256" key="4">
    <source>
        <dbReference type="ARBA" id="ARBA00022833"/>
    </source>
</evidence>
<feature type="region of interest" description="Disordered" evidence="7">
    <location>
        <begin position="1"/>
        <end position="23"/>
    </location>
</feature>
<keyword evidence="4 5" id="KW-0862">Zinc</keyword>
<dbReference type="GO" id="GO:0003723">
    <property type="term" value="F:RNA binding"/>
    <property type="evidence" value="ECO:0007669"/>
    <property type="project" value="TreeGrafter"/>
</dbReference>
<evidence type="ECO:0000256" key="5">
    <source>
        <dbReference type="PROSITE-ProRule" id="PRU00723"/>
    </source>
</evidence>
<dbReference type="SMART" id="SM00356">
    <property type="entry name" value="ZnF_C3H1"/>
    <property type="match status" value="3"/>
</dbReference>
<evidence type="ECO:0000259" key="8">
    <source>
        <dbReference type="PROSITE" id="PS50103"/>
    </source>
</evidence>
<dbReference type="PANTHER" id="PTHR12675:SF6">
    <property type="entry name" value="ZINC FINGER CCCH DOMAIN-CONTAINING PROTEIN 10"/>
    <property type="match status" value="1"/>
</dbReference>
<proteinExistence type="predicted"/>
<dbReference type="PROSITE" id="PS50103">
    <property type="entry name" value="ZF_C3H1"/>
    <property type="match status" value="3"/>
</dbReference>
<organism evidence="9 10">
    <name type="scientific">Penaeus vannamei</name>
    <name type="common">Whiteleg shrimp</name>
    <name type="synonym">Litopenaeus vannamei</name>
    <dbReference type="NCBI Taxonomy" id="6689"/>
    <lineage>
        <taxon>Eukaryota</taxon>
        <taxon>Metazoa</taxon>
        <taxon>Ecdysozoa</taxon>
        <taxon>Arthropoda</taxon>
        <taxon>Crustacea</taxon>
        <taxon>Multicrustacea</taxon>
        <taxon>Malacostraca</taxon>
        <taxon>Eumalacostraca</taxon>
        <taxon>Eucarida</taxon>
        <taxon>Decapoda</taxon>
        <taxon>Dendrobranchiata</taxon>
        <taxon>Penaeoidea</taxon>
        <taxon>Penaeidae</taxon>
        <taxon>Penaeus</taxon>
    </lineage>
</organism>
<reference evidence="9 10" key="1">
    <citation type="submission" date="2018-04" db="EMBL/GenBank/DDBJ databases">
        <authorList>
            <person name="Zhang X."/>
            <person name="Yuan J."/>
            <person name="Li F."/>
            <person name="Xiang J."/>
        </authorList>
    </citation>
    <scope>NUCLEOTIDE SEQUENCE [LARGE SCALE GENOMIC DNA]</scope>
    <source>
        <tissue evidence="9">Muscle</tissue>
    </source>
</reference>
<dbReference type="Pfam" id="PF00642">
    <property type="entry name" value="zf-CCCH"/>
    <property type="match status" value="1"/>
</dbReference>
<dbReference type="OrthoDB" id="250836at2759"/>
<name>A0A423TH25_PENVA</name>
<feature type="zinc finger region" description="C3H1-type" evidence="5">
    <location>
        <begin position="61"/>
        <end position="87"/>
    </location>
</feature>
<feature type="coiled-coil region" evidence="6">
    <location>
        <begin position="241"/>
        <end position="275"/>
    </location>
</feature>
<dbReference type="Gene3D" id="3.30.1370.210">
    <property type="match status" value="1"/>
</dbReference>
<feature type="domain" description="C3H1-type" evidence="8">
    <location>
        <begin position="119"/>
        <end position="148"/>
    </location>
</feature>
<dbReference type="Proteomes" id="UP000283509">
    <property type="component" value="Unassembled WGS sequence"/>
</dbReference>
<dbReference type="GO" id="GO:0043484">
    <property type="term" value="P:regulation of RNA splicing"/>
    <property type="evidence" value="ECO:0007669"/>
    <property type="project" value="TreeGrafter"/>
</dbReference>
<reference evidence="9 10" key="2">
    <citation type="submission" date="2019-01" db="EMBL/GenBank/DDBJ databases">
        <title>The decoding of complex shrimp genome reveals the adaptation for benthos swimmer, frequently molting mechanism and breeding impact on genome.</title>
        <authorList>
            <person name="Sun Y."/>
            <person name="Gao Y."/>
            <person name="Yu Y."/>
        </authorList>
    </citation>
    <scope>NUCLEOTIDE SEQUENCE [LARGE SCALE GENOMIC DNA]</scope>
    <source>
        <tissue evidence="9">Muscle</tissue>
    </source>
</reference>
<feature type="zinc finger region" description="C3H1-type" evidence="5">
    <location>
        <begin position="119"/>
        <end position="148"/>
    </location>
</feature>
<protein>
    <submittedName>
        <fullName evidence="9">Zinc finger CCCH domain-containing protein 10</fullName>
    </submittedName>
</protein>
<accession>A0A423TH25</accession>
<sequence>LKNEMVIRMNSHSKEEGRGGGSGEDDNICRDFLRNVCRRGKRCKFKHPEETDPGPPNKPVKIDLTFCHDYQNGHCSRAMCRFIHCTCEDEDYYLRTGDIAPHILDQAIRKGQLGDVTLNGDVPICKDYLMGECSRRRGGKCKFRHITKTEYEAEIYGQEIDPSLNHYDHNINHEPIGNICPPDPKRQRFDIKPIPPEFPREREFIRPVEEVMVGRDINLREFRDRDRERIKERDRRGLEEILILRKQMDDLKKENASLKKDVSDLRATNEFLLDQVTTLRLSKAGGSVTAVTVPAVSLASTIPVATSVQPLTAAQLSQPLPITSDGSVVALPTGPPRPPPPPQAPQQAPPQSLAPPTQQVAVAQPGPAVVGSVGGVQVSLAQTGLTAVSLSTVSLNPQIAPATSMAPSMGRPSAQNMAISMSGASGHLVSYPIMTQPGLRPQLQ</sequence>
<dbReference type="InterPro" id="IPR000571">
    <property type="entry name" value="Znf_CCCH"/>
</dbReference>
<feature type="domain" description="C3H1-type" evidence="8">
    <location>
        <begin position="23"/>
        <end position="50"/>
    </location>
</feature>
<evidence type="ECO:0000256" key="3">
    <source>
        <dbReference type="ARBA" id="ARBA00022771"/>
    </source>
</evidence>
<feature type="domain" description="C3H1-type" evidence="8">
    <location>
        <begin position="61"/>
        <end position="87"/>
    </location>
</feature>
<keyword evidence="1 5" id="KW-0479">Metal-binding</keyword>
<comment type="caution">
    <text evidence="9">The sequence shown here is derived from an EMBL/GenBank/DDBJ whole genome shotgun (WGS) entry which is preliminary data.</text>
</comment>
<evidence type="ECO:0000256" key="7">
    <source>
        <dbReference type="SAM" id="MobiDB-lite"/>
    </source>
</evidence>
<evidence type="ECO:0000256" key="1">
    <source>
        <dbReference type="ARBA" id="ARBA00022723"/>
    </source>
</evidence>
<feature type="compositionally biased region" description="Pro residues" evidence="7">
    <location>
        <begin position="333"/>
        <end position="348"/>
    </location>
</feature>
<dbReference type="AlphaFoldDB" id="A0A423TH25"/>
<feature type="region of interest" description="Disordered" evidence="7">
    <location>
        <begin position="324"/>
        <end position="361"/>
    </location>
</feature>